<organism evidence="2 3">
    <name type="scientific">Paratrimastix pyriformis</name>
    <dbReference type="NCBI Taxonomy" id="342808"/>
    <lineage>
        <taxon>Eukaryota</taxon>
        <taxon>Metamonada</taxon>
        <taxon>Preaxostyla</taxon>
        <taxon>Paratrimastigidae</taxon>
        <taxon>Paratrimastix</taxon>
    </lineage>
</organism>
<evidence type="ECO:0000313" key="3">
    <source>
        <dbReference type="Proteomes" id="UP001141327"/>
    </source>
</evidence>
<proteinExistence type="predicted"/>
<gene>
    <name evidence="2" type="ORF">PAPYR_11332</name>
</gene>
<protein>
    <submittedName>
        <fullName evidence="2">Uncharacterized protein</fullName>
    </submittedName>
</protein>
<name>A0ABQ8U3X9_9EUKA</name>
<dbReference type="Proteomes" id="UP001141327">
    <property type="component" value="Unassembled WGS sequence"/>
</dbReference>
<sequence length="330" mass="35476">MASLAEVCSQTGTVLRDIDTIMEGNPSCQACEEALTKLTGHGLLLYKQFCQHFDKTPSSLGDLYLAIQRAATLRSHFSGSRPFPTTCTCPPMTNWQSLADELDRVPPSPTGPVPALSPQPDATTTPPAVEPSPGTPAPESGGESPAPPGAILHKSTVPIPAIVTPTPGPAPLPTDQGQGQVPAHPHSPWVWQARFVKAAEGPLARMVPLLLTRHLHLCATYFLPDPANYPRIVTHDFVLSGSGGMTIIWGPCGQYQWSDTHDFLKGTRVSYGVRLWATHLNEIWRNAVGQGCPKPLVKRMLRELLTEGLVVRPHLPPPGRCSAAWAPGFA</sequence>
<evidence type="ECO:0000256" key="1">
    <source>
        <dbReference type="SAM" id="MobiDB-lite"/>
    </source>
</evidence>
<reference evidence="2" key="1">
    <citation type="journal article" date="2022" name="bioRxiv">
        <title>Genomics of Preaxostyla Flagellates Illuminates Evolutionary Transitions and the Path Towards Mitochondrial Loss.</title>
        <authorList>
            <person name="Novak L.V.F."/>
            <person name="Treitli S.C."/>
            <person name="Pyrih J."/>
            <person name="Halakuc P."/>
            <person name="Pipaliya S.V."/>
            <person name="Vacek V."/>
            <person name="Brzon O."/>
            <person name="Soukal P."/>
            <person name="Eme L."/>
            <person name="Dacks J.B."/>
            <person name="Karnkowska A."/>
            <person name="Elias M."/>
            <person name="Hampl V."/>
        </authorList>
    </citation>
    <scope>NUCLEOTIDE SEQUENCE</scope>
    <source>
        <strain evidence="2">RCP-MX</strain>
    </source>
</reference>
<feature type="compositionally biased region" description="Pro residues" evidence="1">
    <location>
        <begin position="106"/>
        <end position="117"/>
    </location>
</feature>
<dbReference type="EMBL" id="JAPMOS010000189">
    <property type="protein sequence ID" value="KAJ4454059.1"/>
    <property type="molecule type" value="Genomic_DNA"/>
</dbReference>
<evidence type="ECO:0000313" key="2">
    <source>
        <dbReference type="EMBL" id="KAJ4454059.1"/>
    </source>
</evidence>
<accession>A0ABQ8U3X9</accession>
<comment type="caution">
    <text evidence="2">The sequence shown here is derived from an EMBL/GenBank/DDBJ whole genome shotgun (WGS) entry which is preliminary data.</text>
</comment>
<keyword evidence="3" id="KW-1185">Reference proteome</keyword>
<feature type="region of interest" description="Disordered" evidence="1">
    <location>
        <begin position="101"/>
        <end position="184"/>
    </location>
</feature>